<organism evidence="1 2">
    <name type="scientific">Persea americana</name>
    <name type="common">Avocado</name>
    <dbReference type="NCBI Taxonomy" id="3435"/>
    <lineage>
        <taxon>Eukaryota</taxon>
        <taxon>Viridiplantae</taxon>
        <taxon>Streptophyta</taxon>
        <taxon>Embryophyta</taxon>
        <taxon>Tracheophyta</taxon>
        <taxon>Spermatophyta</taxon>
        <taxon>Magnoliopsida</taxon>
        <taxon>Magnoliidae</taxon>
        <taxon>Laurales</taxon>
        <taxon>Lauraceae</taxon>
        <taxon>Persea</taxon>
    </lineage>
</organism>
<dbReference type="Proteomes" id="UP001234297">
    <property type="component" value="Chromosome 3"/>
</dbReference>
<sequence length="210" mass="23236">MRSVMVILIFYCALLLHTKPVLSGLANTGGNFKQQVLGSRPPPCVDKCFSCRPCMATLVMPPHQKSPATQLKEENRARDMVVVSSIPSPSSFLSSLSPPPSTPPPPSPNPAKSSSHLRPSFSCLPPSPRTCSRPRHLTCASGRPSPVPEDPLGKDSTTGFDLGLEVTFYRIRDGMQIFFSVLFWMSIFFWACAWDGRDNTRPRKGSRFRR</sequence>
<reference evidence="1 2" key="1">
    <citation type="journal article" date="2022" name="Hortic Res">
        <title>A haplotype resolved chromosomal level avocado genome allows analysis of novel avocado genes.</title>
        <authorList>
            <person name="Nath O."/>
            <person name="Fletcher S.J."/>
            <person name="Hayward A."/>
            <person name="Shaw L.M."/>
            <person name="Masouleh A.K."/>
            <person name="Furtado A."/>
            <person name="Henry R.J."/>
            <person name="Mitter N."/>
        </authorList>
    </citation>
    <scope>NUCLEOTIDE SEQUENCE [LARGE SCALE GENOMIC DNA]</scope>
    <source>
        <strain evidence="2">cv. Hass</strain>
    </source>
</reference>
<evidence type="ECO:0000313" key="1">
    <source>
        <dbReference type="EMBL" id="KAJ8637601.1"/>
    </source>
</evidence>
<proteinExistence type="predicted"/>
<protein>
    <submittedName>
        <fullName evidence="1">Uncharacterized protein</fullName>
    </submittedName>
</protein>
<comment type="caution">
    <text evidence="1">The sequence shown here is derived from an EMBL/GenBank/DDBJ whole genome shotgun (WGS) entry which is preliminary data.</text>
</comment>
<evidence type="ECO:0000313" key="2">
    <source>
        <dbReference type="Proteomes" id="UP001234297"/>
    </source>
</evidence>
<accession>A0ACC2LVQ3</accession>
<keyword evidence="2" id="KW-1185">Reference proteome</keyword>
<dbReference type="EMBL" id="CM056811">
    <property type="protein sequence ID" value="KAJ8637601.1"/>
    <property type="molecule type" value="Genomic_DNA"/>
</dbReference>
<gene>
    <name evidence="1" type="ORF">MRB53_011868</name>
</gene>
<name>A0ACC2LVQ3_PERAE</name>